<evidence type="ECO:0000313" key="1">
    <source>
        <dbReference type="EMBL" id="GLY91742.1"/>
    </source>
</evidence>
<dbReference type="Pfam" id="PF13279">
    <property type="entry name" value="4HBT_2"/>
    <property type="match status" value="1"/>
</dbReference>
<reference evidence="1" key="1">
    <citation type="submission" date="2023-03" db="EMBL/GenBank/DDBJ databases">
        <title>Actinoallomurus iriomotensis NBRC 103684.</title>
        <authorList>
            <person name="Ichikawa N."/>
            <person name="Sato H."/>
            <person name="Tonouchi N."/>
        </authorList>
    </citation>
    <scope>NUCLEOTIDE SEQUENCE</scope>
    <source>
        <strain evidence="1">NBRC 103684</strain>
    </source>
</reference>
<organism evidence="1 2">
    <name type="scientific">Actinoallomurus iriomotensis</name>
    <dbReference type="NCBI Taxonomy" id="478107"/>
    <lineage>
        <taxon>Bacteria</taxon>
        <taxon>Bacillati</taxon>
        <taxon>Actinomycetota</taxon>
        <taxon>Actinomycetes</taxon>
        <taxon>Streptosporangiales</taxon>
        <taxon>Thermomonosporaceae</taxon>
        <taxon>Actinoallomurus</taxon>
    </lineage>
</organism>
<gene>
    <name evidence="1" type="ORF">Airi02_096700</name>
</gene>
<dbReference type="AlphaFoldDB" id="A0A9W6SF74"/>
<evidence type="ECO:0000313" key="2">
    <source>
        <dbReference type="Proteomes" id="UP001165074"/>
    </source>
</evidence>
<dbReference type="EMBL" id="BSTK01000022">
    <property type="protein sequence ID" value="GLY91742.1"/>
    <property type="molecule type" value="Genomic_DNA"/>
</dbReference>
<accession>A0A9W6SF74</accession>
<dbReference type="InterPro" id="IPR050563">
    <property type="entry name" value="4-hydroxybenzoyl-CoA_TE"/>
</dbReference>
<dbReference type="GO" id="GO:0047617">
    <property type="term" value="F:fatty acyl-CoA hydrolase activity"/>
    <property type="evidence" value="ECO:0007669"/>
    <property type="project" value="TreeGrafter"/>
</dbReference>
<sequence length="150" mass="16787">MSSDPFSVRLDVRLYDLDAQLHVNGAVYHQYADHARFACVQAAGVSVDELIADGMGPVNLETVIQYRAELRGGDTVDVSCAWAWRPGRTYEVRHVLRRIDGTVAAELKHVSGLLDLRTRRLVRDPAAEWRRRAVRPELLGFAIPSDGYSV</sequence>
<dbReference type="RefSeq" id="WP_285583542.1">
    <property type="nucleotide sequence ID" value="NZ_BSTK01000022.1"/>
</dbReference>
<proteinExistence type="predicted"/>
<name>A0A9W6SF74_9ACTN</name>
<keyword evidence="2" id="KW-1185">Reference proteome</keyword>
<comment type="caution">
    <text evidence="1">The sequence shown here is derived from an EMBL/GenBank/DDBJ whole genome shotgun (WGS) entry which is preliminary data.</text>
</comment>
<dbReference type="PANTHER" id="PTHR31793:SF24">
    <property type="entry name" value="LONG-CHAIN ACYL-COA THIOESTERASE FADM"/>
    <property type="match status" value="1"/>
</dbReference>
<dbReference type="PANTHER" id="PTHR31793">
    <property type="entry name" value="4-HYDROXYBENZOYL-COA THIOESTERASE FAMILY MEMBER"/>
    <property type="match status" value="1"/>
</dbReference>
<dbReference type="CDD" id="cd00586">
    <property type="entry name" value="4HBT"/>
    <property type="match status" value="1"/>
</dbReference>
<protein>
    <submittedName>
        <fullName evidence="1">Thioesterase</fullName>
    </submittedName>
</protein>
<dbReference type="SUPFAM" id="SSF54637">
    <property type="entry name" value="Thioesterase/thiol ester dehydrase-isomerase"/>
    <property type="match status" value="1"/>
</dbReference>
<dbReference type="Proteomes" id="UP001165074">
    <property type="component" value="Unassembled WGS sequence"/>
</dbReference>
<dbReference type="Gene3D" id="3.10.129.10">
    <property type="entry name" value="Hotdog Thioesterase"/>
    <property type="match status" value="1"/>
</dbReference>
<dbReference type="InterPro" id="IPR029069">
    <property type="entry name" value="HotDog_dom_sf"/>
</dbReference>